<dbReference type="HAMAP" id="MF_00758">
    <property type="entry name" value="UPF0301"/>
    <property type="match status" value="1"/>
</dbReference>
<accession>A0A0C1EQG8</accession>
<dbReference type="PANTHER" id="PTHR30327">
    <property type="entry name" value="UNCHARACTERIZED PROTEIN YQGE"/>
    <property type="match status" value="1"/>
</dbReference>
<dbReference type="PATRIC" id="fig|83552.4.peg.292"/>
<dbReference type="AlphaFoldDB" id="A0A0C1EQG8"/>
<dbReference type="GO" id="GO:0005829">
    <property type="term" value="C:cytosol"/>
    <property type="evidence" value="ECO:0007669"/>
    <property type="project" value="TreeGrafter"/>
</dbReference>
<name>A0A0C1EQG8_9BACT</name>
<reference evidence="3 4" key="1">
    <citation type="journal article" date="2014" name="Mol. Biol. Evol.">
        <title>Massive expansion of Ubiquitination-related gene families within the Chlamydiae.</title>
        <authorList>
            <person name="Domman D."/>
            <person name="Collingro A."/>
            <person name="Lagkouvardos I."/>
            <person name="Gehre L."/>
            <person name="Weinmaier T."/>
            <person name="Rattei T."/>
            <person name="Subtil A."/>
            <person name="Horn M."/>
        </authorList>
    </citation>
    <scope>NUCLEOTIDE SEQUENCE [LARGE SCALE GENOMIC DNA]</scope>
    <source>
        <strain evidence="3 4">OEW1</strain>
    </source>
</reference>
<organism evidence="3 4">
    <name type="scientific">Parachlamydia acanthamoebae</name>
    <dbReference type="NCBI Taxonomy" id="83552"/>
    <lineage>
        <taxon>Bacteria</taxon>
        <taxon>Pseudomonadati</taxon>
        <taxon>Chlamydiota</taxon>
        <taxon>Chlamydiia</taxon>
        <taxon>Parachlamydiales</taxon>
        <taxon>Parachlamydiaceae</taxon>
        <taxon>Parachlamydia</taxon>
    </lineage>
</organism>
<comment type="caution">
    <text evidence="3">The sequence shown here is derived from an EMBL/GenBank/DDBJ whole genome shotgun (WGS) entry which is preliminary data.</text>
</comment>
<evidence type="ECO:0000313" key="3">
    <source>
        <dbReference type="EMBL" id="KIA78454.1"/>
    </source>
</evidence>
<proteinExistence type="inferred from homology"/>
<comment type="similarity">
    <text evidence="1 2">Belongs to the UPF0301 (AlgH) family.</text>
</comment>
<evidence type="ECO:0000256" key="1">
    <source>
        <dbReference type="ARBA" id="ARBA00009600"/>
    </source>
</evidence>
<dbReference type="Pfam" id="PF02622">
    <property type="entry name" value="DUF179"/>
    <property type="match status" value="1"/>
</dbReference>
<dbReference type="NCBIfam" id="NF001271">
    <property type="entry name" value="PRK00228.2-3"/>
    <property type="match status" value="1"/>
</dbReference>
<dbReference type="Gene3D" id="3.40.1740.10">
    <property type="entry name" value="VC0467-like"/>
    <property type="match status" value="1"/>
</dbReference>
<dbReference type="SUPFAM" id="SSF143456">
    <property type="entry name" value="VC0467-like"/>
    <property type="match status" value="1"/>
</dbReference>
<dbReference type="Proteomes" id="UP000031307">
    <property type="component" value="Unassembled WGS sequence"/>
</dbReference>
<sequence>MRIIMENAPYSQIQKGTFLIATPEIDSGIFFRAVVLVCEHNPNGSFGIIVNKSLELELPEEIININNLANPHVGIRAGGPVQTNQMMLLHTSNRIPSQTLQICDNVYLGGDLQFLQETISDEQGPHIHLCFGYAGWGAGQLEREFLDSHWFLHPASAHHLFDTPPEKLWQALLRDMGGKYASLSMIPEDLTVN</sequence>
<evidence type="ECO:0000256" key="2">
    <source>
        <dbReference type="HAMAP-Rule" id="MF_00758"/>
    </source>
</evidence>
<gene>
    <name evidence="3" type="ORF">DB43_DY00050</name>
</gene>
<protein>
    <recommendedName>
        <fullName evidence="2">UPF0301 protein DB43_DY00050</fullName>
    </recommendedName>
</protein>
<dbReference type="EMBL" id="JSAM01000019">
    <property type="protein sequence ID" value="KIA78454.1"/>
    <property type="molecule type" value="Genomic_DNA"/>
</dbReference>
<dbReference type="InterPro" id="IPR003774">
    <property type="entry name" value="AlgH-like"/>
</dbReference>
<dbReference type="PANTHER" id="PTHR30327:SF1">
    <property type="entry name" value="UPF0301 PROTEIN YQGE"/>
    <property type="match status" value="1"/>
</dbReference>
<evidence type="ECO:0000313" key="4">
    <source>
        <dbReference type="Proteomes" id="UP000031307"/>
    </source>
</evidence>